<keyword evidence="5" id="KW-1185">Reference proteome</keyword>
<dbReference type="InterPro" id="IPR046347">
    <property type="entry name" value="bZIP_sf"/>
</dbReference>
<comment type="caution">
    <text evidence="4">The sequence shown here is derived from an EMBL/GenBank/DDBJ whole genome shotgun (WGS) entry which is preliminary data.</text>
</comment>
<dbReference type="InterPro" id="IPR004827">
    <property type="entry name" value="bZIP"/>
</dbReference>
<dbReference type="GO" id="GO:0003700">
    <property type="term" value="F:DNA-binding transcription factor activity"/>
    <property type="evidence" value="ECO:0007669"/>
    <property type="project" value="InterPro"/>
</dbReference>
<gene>
    <name evidence="4" type="ORF">Dda_9158</name>
</gene>
<feature type="region of interest" description="Disordered" evidence="2">
    <location>
        <begin position="192"/>
        <end position="248"/>
    </location>
</feature>
<protein>
    <recommendedName>
        <fullName evidence="3">BZIP domain-containing protein</fullName>
    </recommendedName>
</protein>
<feature type="compositionally biased region" description="Polar residues" evidence="2">
    <location>
        <begin position="19"/>
        <end position="33"/>
    </location>
</feature>
<sequence>MAGENNYDIDSFLDLSGGISDSNNNRPSSTGSSAVFPEAPHLALNQSFSGPSHQYELHTQQTGLLPFSMNFSENSSPNRTPNQSSMSLSPEALSGVSFPTMDIENSDMFSIPSFFPEPSFNTDFVDPSDVDFGSSQDVDIDALAGIKTERSKSNASMASSASSSSSGKKKSSAAPDPATEERIRQILEDVKRKALSTQPSIDEDTSMPQIARLKKEEDDMDEDERLLASEEGKKLSSKERRQLRNKVSARAFRSRRKEYISQLETEVANKSTENVDLKRKLNAVEAENKSLKELTRMLLASPQFASFLDQMNPLAASNIAAFTAGAPQQNAMSENITVHRASVPHIQLQQAPPVMHDFQVPTYLPPHQQFLNTYNPRKDVNPNRSQANVEEWPLAYSTSGSWGMGPSSTVYTAEVPEMIADINELAGKDIMDELYIPADGFRPGSFNPILQAKKETEPDFSNSYDNNGQYIFEVFEDELEAVPDFLYDHFDIHAPLSQKEEAQVEEPKVEDVLPALGLETLFSTLETQFFAATPEPVDSMDVSPVEQSTIEHCHDPELTKTLRSIESTYRKVGAICGL</sequence>
<feature type="region of interest" description="Disordered" evidence="2">
    <location>
        <begin position="69"/>
        <end position="91"/>
    </location>
</feature>
<dbReference type="PROSITE" id="PS50217">
    <property type="entry name" value="BZIP"/>
    <property type="match status" value="1"/>
</dbReference>
<feature type="compositionally biased region" description="Basic and acidic residues" evidence="2">
    <location>
        <begin position="225"/>
        <end position="242"/>
    </location>
</feature>
<evidence type="ECO:0000256" key="2">
    <source>
        <dbReference type="SAM" id="MobiDB-lite"/>
    </source>
</evidence>
<dbReference type="Proteomes" id="UP001221413">
    <property type="component" value="Unassembled WGS sequence"/>
</dbReference>
<dbReference type="SMART" id="SM00338">
    <property type="entry name" value="BRLZ"/>
    <property type="match status" value="1"/>
</dbReference>
<dbReference type="PANTHER" id="PTHR37616:SF2">
    <property type="entry name" value="BZIP DOMAIN-CONTAINING PROTEIN"/>
    <property type="match status" value="1"/>
</dbReference>
<dbReference type="CDD" id="cd14810">
    <property type="entry name" value="bZIP_u1"/>
    <property type="match status" value="1"/>
</dbReference>
<feature type="domain" description="BZIP" evidence="3">
    <location>
        <begin position="235"/>
        <end position="298"/>
    </location>
</feature>
<feature type="region of interest" description="Disordered" evidence="2">
    <location>
        <begin position="1"/>
        <end position="37"/>
    </location>
</feature>
<accession>A0AAD6ISA6</accession>
<dbReference type="SUPFAM" id="SSF57959">
    <property type="entry name" value="Leucine zipper domain"/>
    <property type="match status" value="1"/>
</dbReference>
<dbReference type="Pfam" id="PF00170">
    <property type="entry name" value="bZIP_1"/>
    <property type="match status" value="1"/>
</dbReference>
<reference evidence="4" key="1">
    <citation type="submission" date="2023-01" db="EMBL/GenBank/DDBJ databases">
        <title>The chitinases involved in constricting ring structure development in the nematode-trapping fungus Drechslerella dactyloides.</title>
        <authorList>
            <person name="Wang R."/>
            <person name="Zhang L."/>
            <person name="Tang P."/>
            <person name="Li S."/>
            <person name="Liang L."/>
        </authorList>
    </citation>
    <scope>NUCLEOTIDE SEQUENCE</scope>
    <source>
        <strain evidence="4">YMF1.00031</strain>
    </source>
</reference>
<keyword evidence="1" id="KW-0175">Coiled coil</keyword>
<evidence type="ECO:0000313" key="4">
    <source>
        <dbReference type="EMBL" id="KAJ6256066.1"/>
    </source>
</evidence>
<feature type="region of interest" description="Disordered" evidence="2">
    <location>
        <begin position="149"/>
        <end position="180"/>
    </location>
</feature>
<dbReference type="Gene3D" id="1.20.5.170">
    <property type="match status" value="1"/>
</dbReference>
<evidence type="ECO:0000259" key="3">
    <source>
        <dbReference type="PROSITE" id="PS50217"/>
    </source>
</evidence>
<feature type="compositionally biased region" description="Polar residues" evidence="2">
    <location>
        <begin position="69"/>
        <end position="88"/>
    </location>
</feature>
<evidence type="ECO:0000313" key="5">
    <source>
        <dbReference type="Proteomes" id="UP001221413"/>
    </source>
</evidence>
<proteinExistence type="predicted"/>
<dbReference type="AlphaFoldDB" id="A0AAD6ISA6"/>
<organism evidence="4 5">
    <name type="scientific">Drechslerella dactyloides</name>
    <name type="common">Nematode-trapping fungus</name>
    <name type="synonym">Arthrobotrys dactyloides</name>
    <dbReference type="NCBI Taxonomy" id="74499"/>
    <lineage>
        <taxon>Eukaryota</taxon>
        <taxon>Fungi</taxon>
        <taxon>Dikarya</taxon>
        <taxon>Ascomycota</taxon>
        <taxon>Pezizomycotina</taxon>
        <taxon>Orbiliomycetes</taxon>
        <taxon>Orbiliales</taxon>
        <taxon>Orbiliaceae</taxon>
        <taxon>Drechslerella</taxon>
    </lineage>
</organism>
<evidence type="ECO:0000256" key="1">
    <source>
        <dbReference type="SAM" id="Coils"/>
    </source>
</evidence>
<name>A0AAD6ISA6_DREDA</name>
<feature type="compositionally biased region" description="Low complexity" evidence="2">
    <location>
        <begin position="153"/>
        <end position="166"/>
    </location>
</feature>
<dbReference type="PANTHER" id="PTHR37616">
    <property type="entry name" value="BZIP TRANSCRIPTION FACTOR 60-LIKE"/>
    <property type="match status" value="1"/>
</dbReference>
<feature type="coiled-coil region" evidence="1">
    <location>
        <begin position="260"/>
        <end position="297"/>
    </location>
</feature>
<dbReference type="EMBL" id="JAQGDS010000015">
    <property type="protein sequence ID" value="KAJ6256066.1"/>
    <property type="molecule type" value="Genomic_DNA"/>
</dbReference>